<evidence type="ECO:0000259" key="17">
    <source>
        <dbReference type="PROSITE" id="PS50045"/>
    </source>
</evidence>
<protein>
    <recommendedName>
        <fullName evidence="2">DNA-binding transcriptional regulator NtrC</fullName>
    </recommendedName>
    <alternativeName>
        <fullName evidence="13">Nitrogen regulation protein NR(I)</fullName>
    </alternativeName>
    <alternativeName>
        <fullName evidence="14">Nitrogen regulator I</fullName>
    </alternativeName>
</protein>
<keyword evidence="20" id="KW-1185">Reference proteome</keyword>
<evidence type="ECO:0000256" key="8">
    <source>
        <dbReference type="ARBA" id="ARBA00023012"/>
    </source>
</evidence>
<keyword evidence="3" id="KW-0963">Cytoplasm</keyword>
<evidence type="ECO:0000256" key="14">
    <source>
        <dbReference type="ARBA" id="ARBA00031910"/>
    </source>
</evidence>
<dbReference type="InterPro" id="IPR009057">
    <property type="entry name" value="Homeodomain-like_sf"/>
</dbReference>
<dbReference type="Gene3D" id="1.10.8.60">
    <property type="match status" value="1"/>
</dbReference>
<keyword evidence="4" id="KW-0678">Repressor</keyword>
<dbReference type="EMBL" id="SIHJ01000004">
    <property type="protein sequence ID" value="TWT31086.1"/>
    <property type="molecule type" value="Genomic_DNA"/>
</dbReference>
<keyword evidence="10" id="KW-0238">DNA-binding</keyword>
<comment type="caution">
    <text evidence="19">The sequence shown here is derived from an EMBL/GenBank/DDBJ whole genome shotgun (WGS) entry which is preliminary data.</text>
</comment>
<keyword evidence="12" id="KW-0804">Transcription</keyword>
<dbReference type="GO" id="GO:0005737">
    <property type="term" value="C:cytoplasm"/>
    <property type="evidence" value="ECO:0007669"/>
    <property type="project" value="UniProtKB-SubCell"/>
</dbReference>
<dbReference type="SUPFAM" id="SSF52540">
    <property type="entry name" value="P-loop containing nucleoside triphosphate hydrolases"/>
    <property type="match status" value="1"/>
</dbReference>
<dbReference type="CDD" id="cd00009">
    <property type="entry name" value="AAA"/>
    <property type="match status" value="1"/>
</dbReference>
<evidence type="ECO:0000256" key="10">
    <source>
        <dbReference type="ARBA" id="ARBA00023125"/>
    </source>
</evidence>
<organism evidence="19 20">
    <name type="scientific">Posidoniimonas corsicana</name>
    <dbReference type="NCBI Taxonomy" id="1938618"/>
    <lineage>
        <taxon>Bacteria</taxon>
        <taxon>Pseudomonadati</taxon>
        <taxon>Planctomycetota</taxon>
        <taxon>Planctomycetia</taxon>
        <taxon>Pirellulales</taxon>
        <taxon>Lacipirellulaceae</taxon>
        <taxon>Posidoniimonas</taxon>
    </lineage>
</organism>
<keyword evidence="5 15" id="KW-0597">Phosphoprotein</keyword>
<gene>
    <name evidence="19" type="primary">ntrC_1</name>
    <name evidence="19" type="ORF">KOR34_44600</name>
</gene>
<dbReference type="InterPro" id="IPR002197">
    <property type="entry name" value="HTH_Fis"/>
</dbReference>
<dbReference type="GO" id="GO:0005524">
    <property type="term" value="F:ATP binding"/>
    <property type="evidence" value="ECO:0007669"/>
    <property type="project" value="UniProtKB-KW"/>
</dbReference>
<dbReference type="InterPro" id="IPR027417">
    <property type="entry name" value="P-loop_NTPase"/>
</dbReference>
<proteinExistence type="predicted"/>
<feature type="modified residue" description="4-aspartylphosphate" evidence="15">
    <location>
        <position position="63"/>
    </location>
</feature>
<keyword evidence="8" id="KW-0902">Two-component regulatory system</keyword>
<dbReference type="Gene3D" id="3.40.50.2300">
    <property type="match status" value="1"/>
</dbReference>
<evidence type="ECO:0000256" key="7">
    <source>
        <dbReference type="ARBA" id="ARBA00022840"/>
    </source>
</evidence>
<dbReference type="PRINTS" id="PR01590">
    <property type="entry name" value="HTHFIS"/>
</dbReference>
<name>A0A5C5UXJ8_9BACT</name>
<evidence type="ECO:0000313" key="19">
    <source>
        <dbReference type="EMBL" id="TWT31086.1"/>
    </source>
</evidence>
<dbReference type="GO" id="GO:0043565">
    <property type="term" value="F:sequence-specific DNA binding"/>
    <property type="evidence" value="ECO:0007669"/>
    <property type="project" value="InterPro"/>
</dbReference>
<dbReference type="PANTHER" id="PTHR32071">
    <property type="entry name" value="TRANSCRIPTIONAL REGULATORY PROTEIN"/>
    <property type="match status" value="1"/>
</dbReference>
<evidence type="ECO:0000256" key="9">
    <source>
        <dbReference type="ARBA" id="ARBA00023015"/>
    </source>
</evidence>
<keyword evidence="7" id="KW-0067">ATP-binding</keyword>
<dbReference type="RefSeq" id="WP_146568277.1">
    <property type="nucleotide sequence ID" value="NZ_SIHJ01000004.1"/>
</dbReference>
<evidence type="ECO:0000313" key="20">
    <source>
        <dbReference type="Proteomes" id="UP000316714"/>
    </source>
</evidence>
<dbReference type="InterPro" id="IPR058031">
    <property type="entry name" value="AAA_lid_NorR"/>
</dbReference>
<dbReference type="Gene3D" id="1.10.10.60">
    <property type="entry name" value="Homeodomain-like"/>
    <property type="match status" value="1"/>
</dbReference>
<dbReference type="GO" id="GO:0000160">
    <property type="term" value="P:phosphorelay signal transduction system"/>
    <property type="evidence" value="ECO:0007669"/>
    <property type="project" value="UniProtKB-KW"/>
</dbReference>
<dbReference type="Pfam" id="PF00072">
    <property type="entry name" value="Response_reg"/>
    <property type="match status" value="1"/>
</dbReference>
<dbReference type="InterPro" id="IPR011006">
    <property type="entry name" value="CheY-like_superfamily"/>
</dbReference>
<evidence type="ECO:0000256" key="3">
    <source>
        <dbReference type="ARBA" id="ARBA00022490"/>
    </source>
</evidence>
<evidence type="ECO:0000256" key="16">
    <source>
        <dbReference type="SAM" id="MobiDB-lite"/>
    </source>
</evidence>
<dbReference type="GO" id="GO:0006355">
    <property type="term" value="P:regulation of DNA-templated transcription"/>
    <property type="evidence" value="ECO:0007669"/>
    <property type="project" value="InterPro"/>
</dbReference>
<dbReference type="PROSITE" id="PS50045">
    <property type="entry name" value="SIGMA54_INTERACT_4"/>
    <property type="match status" value="1"/>
</dbReference>
<dbReference type="Pfam" id="PF02954">
    <property type="entry name" value="HTH_8"/>
    <property type="match status" value="1"/>
</dbReference>
<reference evidence="19 20" key="1">
    <citation type="submission" date="2019-02" db="EMBL/GenBank/DDBJ databases">
        <title>Deep-cultivation of Planctomycetes and their phenomic and genomic characterization uncovers novel biology.</title>
        <authorList>
            <person name="Wiegand S."/>
            <person name="Jogler M."/>
            <person name="Boedeker C."/>
            <person name="Pinto D."/>
            <person name="Vollmers J."/>
            <person name="Rivas-Marin E."/>
            <person name="Kohn T."/>
            <person name="Peeters S.H."/>
            <person name="Heuer A."/>
            <person name="Rast P."/>
            <person name="Oberbeckmann S."/>
            <person name="Bunk B."/>
            <person name="Jeske O."/>
            <person name="Meyerdierks A."/>
            <person name="Storesund J.E."/>
            <person name="Kallscheuer N."/>
            <person name="Luecker S."/>
            <person name="Lage O.M."/>
            <person name="Pohl T."/>
            <person name="Merkel B.J."/>
            <person name="Hornburger P."/>
            <person name="Mueller R.-W."/>
            <person name="Bruemmer F."/>
            <person name="Labrenz M."/>
            <person name="Spormann A.M."/>
            <person name="Op Den Camp H."/>
            <person name="Overmann J."/>
            <person name="Amann R."/>
            <person name="Jetten M.S.M."/>
            <person name="Mascher T."/>
            <person name="Medema M.H."/>
            <person name="Devos D.P."/>
            <person name="Kaster A.-K."/>
            <person name="Ovreas L."/>
            <person name="Rohde M."/>
            <person name="Galperin M.Y."/>
            <person name="Jogler C."/>
        </authorList>
    </citation>
    <scope>NUCLEOTIDE SEQUENCE [LARGE SCALE GENOMIC DNA]</scope>
    <source>
        <strain evidence="19 20">KOR34</strain>
    </source>
</reference>
<dbReference type="Gene3D" id="3.40.50.300">
    <property type="entry name" value="P-loop containing nucleotide triphosphate hydrolases"/>
    <property type="match status" value="1"/>
</dbReference>
<evidence type="ECO:0000256" key="2">
    <source>
        <dbReference type="ARBA" id="ARBA00019059"/>
    </source>
</evidence>
<accession>A0A5C5UXJ8</accession>
<evidence type="ECO:0000256" key="12">
    <source>
        <dbReference type="ARBA" id="ARBA00023163"/>
    </source>
</evidence>
<evidence type="ECO:0000256" key="11">
    <source>
        <dbReference type="ARBA" id="ARBA00023159"/>
    </source>
</evidence>
<dbReference type="SMART" id="SM00448">
    <property type="entry name" value="REC"/>
    <property type="match status" value="1"/>
</dbReference>
<dbReference type="SUPFAM" id="SSF46689">
    <property type="entry name" value="Homeodomain-like"/>
    <property type="match status" value="1"/>
</dbReference>
<keyword evidence="11" id="KW-0010">Activator</keyword>
<keyword evidence="9" id="KW-0805">Transcription regulation</keyword>
<dbReference type="InterPro" id="IPR002078">
    <property type="entry name" value="Sigma_54_int"/>
</dbReference>
<comment type="subcellular location">
    <subcellularLocation>
        <location evidence="1">Cytoplasm</location>
    </subcellularLocation>
</comment>
<dbReference type="InterPro" id="IPR001789">
    <property type="entry name" value="Sig_transdc_resp-reg_receiver"/>
</dbReference>
<evidence type="ECO:0000256" key="1">
    <source>
        <dbReference type="ARBA" id="ARBA00004496"/>
    </source>
</evidence>
<dbReference type="OrthoDB" id="236239at2"/>
<dbReference type="Pfam" id="PF25601">
    <property type="entry name" value="AAA_lid_14"/>
    <property type="match status" value="1"/>
</dbReference>
<dbReference type="PANTHER" id="PTHR32071:SF95">
    <property type="entry name" value="DNA-BINDING TRANSCRIPTIONAL REGULATOR NTRC"/>
    <property type="match status" value="1"/>
</dbReference>
<keyword evidence="6" id="KW-0547">Nucleotide-binding</keyword>
<feature type="region of interest" description="Disordered" evidence="16">
    <location>
        <begin position="138"/>
        <end position="162"/>
    </location>
</feature>
<dbReference type="AlphaFoldDB" id="A0A5C5UXJ8"/>
<feature type="domain" description="Sigma-54 factor interaction" evidence="17">
    <location>
        <begin position="162"/>
        <end position="385"/>
    </location>
</feature>
<dbReference type="SUPFAM" id="SSF52172">
    <property type="entry name" value="CheY-like"/>
    <property type="match status" value="1"/>
</dbReference>
<evidence type="ECO:0000256" key="5">
    <source>
        <dbReference type="ARBA" id="ARBA00022553"/>
    </source>
</evidence>
<dbReference type="Proteomes" id="UP000316714">
    <property type="component" value="Unassembled WGS sequence"/>
</dbReference>
<dbReference type="Pfam" id="PF00158">
    <property type="entry name" value="Sigma54_activat"/>
    <property type="match status" value="1"/>
</dbReference>
<evidence type="ECO:0000256" key="13">
    <source>
        <dbReference type="ARBA" id="ARBA00029881"/>
    </source>
</evidence>
<evidence type="ECO:0000259" key="18">
    <source>
        <dbReference type="PROSITE" id="PS50110"/>
    </source>
</evidence>
<dbReference type="PROSITE" id="PS50110">
    <property type="entry name" value="RESPONSE_REGULATORY"/>
    <property type="match status" value="1"/>
</dbReference>
<sequence>MPAALGPAPADCPSVLVIDDDPLISVVVRRALEGINHRMRTALDGKLGLDAISTEQPDVIVLDNVLPDGLGVEVLEQIHQLAPNVPVLFVTARGSGSTAIEAMKLCAFDYLPKPLDPPKLKSQIRRALSLRQLIQSDPTLSHSGDARSADAPTEPPPTSDALVGECPAMQSVFKAIGKVASQNVAVLLRGEHGTGKEAIAREIHFHSQRKTGPLVKIHCPAFEERQLELEIFGTESQPGKIEEAAGGTLVLQEIGGLGLSLQSKLLPLFRDGAYLPVGGAAPRRADCRVISITGEPLEARVRSGDFRSDLYYTLGAFVITLPPLRQRRGDLPLLIAHSLNKLRPIYKEFGVEQPRVSEAAMQSLCSHVWPGNIDELESVLKRALVEQKGHILLAADLRDVLSGDPVVQPSEESDDGQYTTDWVSFAQLRIDGGTDTLHADAIEEAERKLFARVLSHTGGNQAHAARLLGITRASLRKKLRMYSMAPKPSGDS</sequence>
<evidence type="ECO:0000256" key="6">
    <source>
        <dbReference type="ARBA" id="ARBA00022741"/>
    </source>
</evidence>
<evidence type="ECO:0000256" key="4">
    <source>
        <dbReference type="ARBA" id="ARBA00022491"/>
    </source>
</evidence>
<evidence type="ECO:0000256" key="15">
    <source>
        <dbReference type="PROSITE-ProRule" id="PRU00169"/>
    </source>
</evidence>
<feature type="domain" description="Response regulatory" evidence="18">
    <location>
        <begin position="14"/>
        <end position="128"/>
    </location>
</feature>